<dbReference type="PROSITE" id="PS00018">
    <property type="entry name" value="EF_HAND_1"/>
    <property type="match status" value="2"/>
</dbReference>
<dbReference type="Gene3D" id="1.10.238.10">
    <property type="entry name" value="EF-hand"/>
    <property type="match status" value="1"/>
</dbReference>
<evidence type="ECO:0000256" key="1">
    <source>
        <dbReference type="SAM" id="MobiDB-lite"/>
    </source>
</evidence>
<gene>
    <name evidence="3" type="ORF">WG900_03605</name>
</gene>
<comment type="caution">
    <text evidence="3">The sequence shown here is derived from an EMBL/GenBank/DDBJ whole genome shotgun (WGS) entry which is preliminary data.</text>
</comment>
<accession>A0ABU8S4X8</accession>
<feature type="compositionally biased region" description="Basic and acidic residues" evidence="1">
    <location>
        <begin position="128"/>
        <end position="139"/>
    </location>
</feature>
<dbReference type="SUPFAM" id="SSF47473">
    <property type="entry name" value="EF-hand"/>
    <property type="match status" value="1"/>
</dbReference>
<organism evidence="3 4">
    <name type="scientific">Novosphingobium aquae</name>
    <dbReference type="NCBI Taxonomy" id="3133435"/>
    <lineage>
        <taxon>Bacteria</taxon>
        <taxon>Pseudomonadati</taxon>
        <taxon>Pseudomonadota</taxon>
        <taxon>Alphaproteobacteria</taxon>
        <taxon>Sphingomonadales</taxon>
        <taxon>Sphingomonadaceae</taxon>
        <taxon>Novosphingobium</taxon>
    </lineage>
</organism>
<feature type="region of interest" description="Disordered" evidence="1">
    <location>
        <begin position="161"/>
        <end position="180"/>
    </location>
</feature>
<reference evidence="3 4" key="1">
    <citation type="submission" date="2024-03" db="EMBL/GenBank/DDBJ databases">
        <authorList>
            <person name="Jo J.-H."/>
        </authorList>
    </citation>
    <scope>NUCLEOTIDE SEQUENCE [LARGE SCALE GENOMIC DNA]</scope>
    <source>
        <strain evidence="3 4">AS3R-12</strain>
    </source>
</reference>
<dbReference type="InterPro" id="IPR018247">
    <property type="entry name" value="EF_Hand_1_Ca_BS"/>
</dbReference>
<feature type="region of interest" description="Disordered" evidence="1">
    <location>
        <begin position="125"/>
        <end position="150"/>
    </location>
</feature>
<dbReference type="CDD" id="cd00051">
    <property type="entry name" value="EFh"/>
    <property type="match status" value="1"/>
</dbReference>
<feature type="compositionally biased region" description="Low complexity" evidence="1">
    <location>
        <begin position="161"/>
        <end position="171"/>
    </location>
</feature>
<dbReference type="Proteomes" id="UP001379235">
    <property type="component" value="Unassembled WGS sequence"/>
</dbReference>
<sequence length="180" mass="19235">MNRTVLGAFAALLLVATGLFWWQGRAALDIGEPLPAVPGGLPADEGLPDATGQGLLGALPPATSEATKEQRRFDRLDRNRDDKITRIEMLTPRIAGFRKLDTDGNNLLSFEEWAVKTSNRFKGADGNGDGKLDRGEFTKTKPKAKAKPACNCGPTTKARAANNRAAATEVADAAEEDGEE</sequence>
<feature type="domain" description="EF-hand" evidence="2">
    <location>
        <begin position="121"/>
        <end position="138"/>
    </location>
</feature>
<keyword evidence="4" id="KW-1185">Reference proteome</keyword>
<dbReference type="Pfam" id="PF13202">
    <property type="entry name" value="EF-hand_5"/>
    <property type="match status" value="2"/>
</dbReference>
<evidence type="ECO:0000313" key="3">
    <source>
        <dbReference type="EMBL" id="MEJ6009002.1"/>
    </source>
</evidence>
<evidence type="ECO:0000259" key="2">
    <source>
        <dbReference type="Pfam" id="PF13202"/>
    </source>
</evidence>
<dbReference type="RefSeq" id="WP_339964720.1">
    <property type="nucleotide sequence ID" value="NZ_JBBHJY010000001.1"/>
</dbReference>
<feature type="domain" description="EF-hand" evidence="2">
    <location>
        <begin position="97"/>
        <end position="113"/>
    </location>
</feature>
<protein>
    <submittedName>
        <fullName evidence="3">EF-hand domain-containing protein</fullName>
    </submittedName>
</protein>
<evidence type="ECO:0000313" key="4">
    <source>
        <dbReference type="Proteomes" id="UP001379235"/>
    </source>
</evidence>
<name>A0ABU8S4X8_9SPHN</name>
<dbReference type="InterPro" id="IPR011992">
    <property type="entry name" value="EF-hand-dom_pair"/>
</dbReference>
<dbReference type="EMBL" id="JBBHJY010000001">
    <property type="protein sequence ID" value="MEJ6009002.1"/>
    <property type="molecule type" value="Genomic_DNA"/>
</dbReference>
<dbReference type="InterPro" id="IPR002048">
    <property type="entry name" value="EF_hand_dom"/>
</dbReference>
<proteinExistence type="predicted"/>